<keyword evidence="1" id="KW-0391">Immunity</keyword>
<evidence type="ECO:0000259" key="4">
    <source>
        <dbReference type="PROSITE" id="PS50835"/>
    </source>
</evidence>
<protein>
    <submittedName>
        <fullName evidence="5">Immunoglobulin heavy variable 6-1</fullName>
    </submittedName>
</protein>
<dbReference type="GO" id="GO:0002250">
    <property type="term" value="P:adaptive immune response"/>
    <property type="evidence" value="ECO:0007669"/>
    <property type="project" value="UniProtKB-KW"/>
</dbReference>
<dbReference type="InterPro" id="IPR007110">
    <property type="entry name" value="Ig-like_dom"/>
</dbReference>
<dbReference type="InterPro" id="IPR003599">
    <property type="entry name" value="Ig_sub"/>
</dbReference>
<keyword evidence="2" id="KW-1064">Adaptive immunity</keyword>
<dbReference type="PROSITE" id="PS50835">
    <property type="entry name" value="IG_LIKE"/>
    <property type="match status" value="2"/>
</dbReference>
<reference evidence="5" key="2">
    <citation type="submission" date="2025-09" db="UniProtKB">
        <authorList>
            <consortium name="Ensembl"/>
        </authorList>
    </citation>
    <scope>IDENTIFICATION</scope>
</reference>
<dbReference type="GeneTree" id="ENSGT01150000286938"/>
<keyword evidence="3" id="KW-1280">Immunoglobulin</keyword>
<evidence type="ECO:0000256" key="2">
    <source>
        <dbReference type="ARBA" id="ARBA00023130"/>
    </source>
</evidence>
<feature type="domain" description="Ig-like" evidence="4">
    <location>
        <begin position="133"/>
        <end position="228"/>
    </location>
</feature>
<dbReference type="GO" id="GO:0005576">
    <property type="term" value="C:extracellular region"/>
    <property type="evidence" value="ECO:0007669"/>
    <property type="project" value="UniProtKB-ARBA"/>
</dbReference>
<keyword evidence="6" id="KW-1185">Reference proteome</keyword>
<dbReference type="SMART" id="SM00409">
    <property type="entry name" value="IG"/>
    <property type="match status" value="1"/>
</dbReference>
<dbReference type="Gene3D" id="2.60.40.10">
    <property type="entry name" value="Immunoglobulins"/>
    <property type="match status" value="2"/>
</dbReference>
<evidence type="ECO:0000256" key="3">
    <source>
        <dbReference type="ARBA" id="ARBA00043265"/>
    </source>
</evidence>
<dbReference type="PANTHER" id="PTHR23266">
    <property type="entry name" value="IMMUNOGLOBULIN HEAVY CHAIN"/>
    <property type="match status" value="1"/>
</dbReference>
<sequence>MENTWSLLFVVTIHFWSEIKLDQSPFEVKRPGETVKMSCIISGYNMTSNFIYWIQQRPGEALEWIGDSSSLYSGVPNRFTVSRDINRKQVYLQINGVQTEDSAVYYCSDGTEYYLIFGSGTKLIVSDEPVVKPVVSVYPAASRAHLEGKSSLLCLASAMFPPLVQLSWKRQKENGPLEDLLPAEGEQLVIRKSACTAAILLIHQQEKRKYKYRCYVRHEGGPVEAETQQGNEGLVTVDRPPTEHMLTDCFLLTFSHHQIS</sequence>
<dbReference type="Ensembl" id="ENSSLUT00000045494.1">
    <property type="protein sequence ID" value="ENSSLUP00000044102.1"/>
    <property type="gene ID" value="ENSSLUG00000019538.1"/>
</dbReference>
<organism evidence="5 6">
    <name type="scientific">Sander lucioperca</name>
    <name type="common">Pike-perch</name>
    <name type="synonym">Perca lucioperca</name>
    <dbReference type="NCBI Taxonomy" id="283035"/>
    <lineage>
        <taxon>Eukaryota</taxon>
        <taxon>Metazoa</taxon>
        <taxon>Chordata</taxon>
        <taxon>Craniata</taxon>
        <taxon>Vertebrata</taxon>
        <taxon>Euteleostomi</taxon>
        <taxon>Actinopterygii</taxon>
        <taxon>Neopterygii</taxon>
        <taxon>Teleostei</taxon>
        <taxon>Neoteleostei</taxon>
        <taxon>Acanthomorphata</taxon>
        <taxon>Eupercaria</taxon>
        <taxon>Perciformes</taxon>
        <taxon>Percoidei</taxon>
        <taxon>Percidae</taxon>
        <taxon>Luciopercinae</taxon>
        <taxon>Sander</taxon>
    </lineage>
</organism>
<evidence type="ECO:0000313" key="6">
    <source>
        <dbReference type="Proteomes" id="UP000694568"/>
    </source>
</evidence>
<dbReference type="InterPro" id="IPR050199">
    <property type="entry name" value="IgHV"/>
</dbReference>
<dbReference type="SMART" id="SM00406">
    <property type="entry name" value="IGv"/>
    <property type="match status" value="1"/>
</dbReference>
<dbReference type="Pfam" id="PF07686">
    <property type="entry name" value="V-set"/>
    <property type="match status" value="1"/>
</dbReference>
<feature type="domain" description="Ig-like" evidence="4">
    <location>
        <begin position="32"/>
        <end position="107"/>
    </location>
</feature>
<dbReference type="InterPro" id="IPR003597">
    <property type="entry name" value="Ig_C1-set"/>
</dbReference>
<dbReference type="SUPFAM" id="SSF48726">
    <property type="entry name" value="Immunoglobulin"/>
    <property type="match status" value="2"/>
</dbReference>
<dbReference type="InterPro" id="IPR036179">
    <property type="entry name" value="Ig-like_dom_sf"/>
</dbReference>
<accession>A0A8C9ZXU7</accession>
<name>A0A8C9ZXU7_SANLU</name>
<reference evidence="5" key="1">
    <citation type="submission" date="2025-08" db="UniProtKB">
        <authorList>
            <consortium name="Ensembl"/>
        </authorList>
    </citation>
    <scope>IDENTIFICATION</scope>
</reference>
<dbReference type="InterPro" id="IPR013106">
    <property type="entry name" value="Ig_V-set"/>
</dbReference>
<dbReference type="InterPro" id="IPR013783">
    <property type="entry name" value="Ig-like_fold"/>
</dbReference>
<proteinExistence type="predicted"/>
<dbReference type="GO" id="GO:0019814">
    <property type="term" value="C:immunoglobulin complex"/>
    <property type="evidence" value="ECO:0007669"/>
    <property type="project" value="UniProtKB-KW"/>
</dbReference>
<dbReference type="Proteomes" id="UP000694568">
    <property type="component" value="Unplaced"/>
</dbReference>
<evidence type="ECO:0000313" key="5">
    <source>
        <dbReference type="Ensembl" id="ENSSLUP00000044102.1"/>
    </source>
</evidence>
<evidence type="ECO:0000256" key="1">
    <source>
        <dbReference type="ARBA" id="ARBA00022859"/>
    </source>
</evidence>
<dbReference type="AlphaFoldDB" id="A0A8C9ZXU7"/>
<dbReference type="Pfam" id="PF07654">
    <property type="entry name" value="C1-set"/>
    <property type="match status" value="1"/>
</dbReference>